<evidence type="ECO:0000313" key="4">
    <source>
        <dbReference type="Proteomes" id="UP000279259"/>
    </source>
</evidence>
<dbReference type="GO" id="GO:0006541">
    <property type="term" value="P:glutamine metabolic process"/>
    <property type="evidence" value="ECO:0007669"/>
    <property type="project" value="TreeGrafter"/>
</dbReference>
<reference evidence="3 4" key="1">
    <citation type="submission" date="2018-11" db="EMBL/GenBank/DDBJ databases">
        <title>Genome sequence of Saitozyma podzolica DSM 27192.</title>
        <authorList>
            <person name="Aliyu H."/>
            <person name="Gorte O."/>
            <person name="Ochsenreither K."/>
        </authorList>
    </citation>
    <scope>NUCLEOTIDE SEQUENCE [LARGE SCALE GENOMIC DNA]</scope>
    <source>
        <strain evidence="3 4">DSM 27192</strain>
    </source>
</reference>
<dbReference type="GO" id="GO:0006528">
    <property type="term" value="P:asparagine metabolic process"/>
    <property type="evidence" value="ECO:0007669"/>
    <property type="project" value="TreeGrafter"/>
</dbReference>
<dbReference type="GO" id="GO:0005739">
    <property type="term" value="C:mitochondrion"/>
    <property type="evidence" value="ECO:0007669"/>
    <property type="project" value="TreeGrafter"/>
</dbReference>
<dbReference type="FunFam" id="3.60.110.10:FF:000028">
    <property type="entry name" value="Hydrolase, putative"/>
    <property type="match status" value="1"/>
</dbReference>
<evidence type="ECO:0000256" key="1">
    <source>
        <dbReference type="ARBA" id="ARBA00022801"/>
    </source>
</evidence>
<protein>
    <recommendedName>
        <fullName evidence="2">CN hydrolase domain-containing protein</fullName>
    </recommendedName>
</protein>
<dbReference type="Pfam" id="PF00795">
    <property type="entry name" value="CN_hydrolase"/>
    <property type="match status" value="1"/>
</dbReference>
<dbReference type="InterPro" id="IPR045254">
    <property type="entry name" value="Nit1/2_C-N_Hydrolase"/>
</dbReference>
<dbReference type="Proteomes" id="UP000279259">
    <property type="component" value="Unassembled WGS sequence"/>
</dbReference>
<dbReference type="SUPFAM" id="SSF56317">
    <property type="entry name" value="Carbon-nitrogen hydrolase"/>
    <property type="match status" value="1"/>
</dbReference>
<dbReference type="STRING" id="1890683.A0A427YNI3"/>
<dbReference type="PANTHER" id="PTHR23088">
    <property type="entry name" value="NITRILASE-RELATED"/>
    <property type="match status" value="1"/>
</dbReference>
<organism evidence="3 4">
    <name type="scientific">Saitozyma podzolica</name>
    <dbReference type="NCBI Taxonomy" id="1890683"/>
    <lineage>
        <taxon>Eukaryota</taxon>
        <taxon>Fungi</taxon>
        <taxon>Dikarya</taxon>
        <taxon>Basidiomycota</taxon>
        <taxon>Agaricomycotina</taxon>
        <taxon>Tremellomycetes</taxon>
        <taxon>Tremellales</taxon>
        <taxon>Trimorphomycetaceae</taxon>
        <taxon>Saitozyma</taxon>
    </lineage>
</organism>
<dbReference type="InterPro" id="IPR036526">
    <property type="entry name" value="C-N_Hydrolase_sf"/>
</dbReference>
<dbReference type="GO" id="GO:0006107">
    <property type="term" value="P:oxaloacetate metabolic process"/>
    <property type="evidence" value="ECO:0007669"/>
    <property type="project" value="TreeGrafter"/>
</dbReference>
<dbReference type="InterPro" id="IPR001110">
    <property type="entry name" value="UPF0012_CS"/>
</dbReference>
<dbReference type="OrthoDB" id="10250282at2759"/>
<gene>
    <name evidence="3" type="ORF">EHS25_008109</name>
</gene>
<evidence type="ECO:0000313" key="3">
    <source>
        <dbReference type="EMBL" id="RSH92664.1"/>
    </source>
</evidence>
<dbReference type="InterPro" id="IPR003010">
    <property type="entry name" value="C-N_Hydrolase"/>
</dbReference>
<dbReference type="PROSITE" id="PS01227">
    <property type="entry name" value="UPF0012"/>
    <property type="match status" value="1"/>
</dbReference>
<dbReference type="GO" id="GO:0050152">
    <property type="term" value="F:omega-amidase activity"/>
    <property type="evidence" value="ECO:0007669"/>
    <property type="project" value="TreeGrafter"/>
</dbReference>
<dbReference type="PANTHER" id="PTHR23088:SF30">
    <property type="entry name" value="OMEGA-AMIDASE NIT2"/>
    <property type="match status" value="1"/>
</dbReference>
<accession>A0A427YNI3</accession>
<name>A0A427YNI3_9TREE</name>
<evidence type="ECO:0000259" key="2">
    <source>
        <dbReference type="PROSITE" id="PS50263"/>
    </source>
</evidence>
<dbReference type="EMBL" id="RSCD01000005">
    <property type="protein sequence ID" value="RSH92664.1"/>
    <property type="molecule type" value="Genomic_DNA"/>
</dbReference>
<sequence>MAKISARPFRLALCQLGGTGKIKSHNIELARKIVAQAASSTPKPDLIVLPEIWNSPYAVTSFREYSEKIPEVGSTGSDSDSEGETIKALREMARESGCWLIGGSIPEIEEKTDSIFNCATAYDPQGKLVAKHRKVHLFDIDIPGRQTFKESDSLTGGSTLTTFEAPFGKIGLGICYDVRFPEMAMVAARQGCAAMIYPSAFNTTTGPMHWTLLQRARAVDNQIYVSMCSPARNPEAAYQAYGHSMVVNPLGDVLVEADEHEAILYADIDTELLATTRRNLPVTIQRRFDVYPDVSKGFQ</sequence>
<comment type="caution">
    <text evidence="3">The sequence shown here is derived from an EMBL/GenBank/DDBJ whole genome shotgun (WGS) entry which is preliminary data.</text>
</comment>
<keyword evidence="4" id="KW-1185">Reference proteome</keyword>
<dbReference type="PROSITE" id="PS50263">
    <property type="entry name" value="CN_HYDROLASE"/>
    <property type="match status" value="1"/>
</dbReference>
<dbReference type="CDD" id="cd07572">
    <property type="entry name" value="nit"/>
    <property type="match status" value="1"/>
</dbReference>
<dbReference type="Gene3D" id="3.60.110.10">
    <property type="entry name" value="Carbon-nitrogen hydrolase"/>
    <property type="match status" value="1"/>
</dbReference>
<feature type="domain" description="CN hydrolase" evidence="2">
    <location>
        <begin position="9"/>
        <end position="270"/>
    </location>
</feature>
<dbReference type="AlphaFoldDB" id="A0A427YNI3"/>
<proteinExistence type="predicted"/>
<keyword evidence="1" id="KW-0378">Hydrolase</keyword>